<accession>F8AH79</accession>
<dbReference type="OrthoDB" id="85337at2157"/>
<dbReference type="HOGENOM" id="CLU_1406038_0_0_2"/>
<sequence length="199" mass="22336">MVIYEPVMAAMALAKWLGEEITARKGLPDVEAVRNKIVELGLEEVCAREGLAVFRNRFVITLLIPKSGMIVVDFLSASGELSDALELVAYFDRKIESYVVEIIPANELEFEGNVGVEPVIIDGKTFELKSYPVLGEFREDRGSVYLAVDEKTYAMWRDSEKLNVCPVCGGELRWRGRRAICVDCGLEVRVVEEREEGSR</sequence>
<protein>
    <submittedName>
        <fullName evidence="1">Hypothetical membrane protein</fullName>
    </submittedName>
</protein>
<dbReference type="eggNOG" id="arCOG03785">
    <property type="taxonomic scope" value="Archaea"/>
</dbReference>
<proteinExistence type="predicted"/>
<evidence type="ECO:0000313" key="2">
    <source>
        <dbReference type="Proteomes" id="UP000008386"/>
    </source>
</evidence>
<evidence type="ECO:0000313" key="1">
    <source>
        <dbReference type="EMBL" id="AEH25309.1"/>
    </source>
</evidence>
<dbReference type="AlphaFoldDB" id="F8AH79"/>
<name>F8AH79_PYRYC</name>
<organism evidence="1 2">
    <name type="scientific">Pyrococcus yayanosii (strain CH1 / JCM 16557)</name>
    <dbReference type="NCBI Taxonomy" id="529709"/>
    <lineage>
        <taxon>Archaea</taxon>
        <taxon>Methanobacteriati</taxon>
        <taxon>Methanobacteriota</taxon>
        <taxon>Thermococci</taxon>
        <taxon>Thermococcales</taxon>
        <taxon>Thermococcaceae</taxon>
        <taxon>Pyrococcus</taxon>
    </lineage>
</organism>
<gene>
    <name evidence="1" type="ordered locus">PYCH_16430</name>
</gene>
<dbReference type="RefSeq" id="WP_013906365.1">
    <property type="nucleotide sequence ID" value="NC_015680.1"/>
</dbReference>
<keyword evidence="2" id="KW-1185">Reference proteome</keyword>
<reference evidence="1 2" key="1">
    <citation type="journal article" date="2011" name="J. Bacteriol.">
        <title>Complete genome sequence of the obligate piezophilic hyperthermophilic archaeon Pyrococcus yayanosii CH1.</title>
        <authorList>
            <person name="Jun X."/>
            <person name="Lupeng L."/>
            <person name="Minjuan X."/>
            <person name="Oger P."/>
            <person name="Fengping W."/>
            <person name="Jebbar M."/>
            <person name="Xiang X."/>
        </authorList>
    </citation>
    <scope>NUCLEOTIDE SEQUENCE [LARGE SCALE GENOMIC DNA]</scope>
    <source>
        <strain evidence="2">CH1 / JCM 16557</strain>
    </source>
</reference>
<dbReference type="KEGG" id="pya:PYCH_16430"/>
<dbReference type="STRING" id="529709.PYCH_16430"/>
<dbReference type="GeneID" id="10838212"/>
<dbReference type="Proteomes" id="UP000008386">
    <property type="component" value="Chromosome"/>
</dbReference>
<dbReference type="EMBL" id="CP002779">
    <property type="protein sequence ID" value="AEH25309.1"/>
    <property type="molecule type" value="Genomic_DNA"/>
</dbReference>